<proteinExistence type="predicted"/>
<dbReference type="Gramene" id="OPUNC10G01520.1">
    <property type="protein sequence ID" value="OPUNC10G01520.1"/>
    <property type="gene ID" value="OPUNC10G01520"/>
</dbReference>
<evidence type="ECO:0000256" key="1">
    <source>
        <dbReference type="SAM" id="MobiDB-lite"/>
    </source>
</evidence>
<name>A0A0E0M5C8_ORYPU</name>
<keyword evidence="3" id="KW-1185">Reference proteome</keyword>
<protein>
    <submittedName>
        <fullName evidence="2">Uncharacterized protein</fullName>
    </submittedName>
</protein>
<accession>A0A0E0M5C8</accession>
<dbReference type="HOGENOM" id="CLU_1646437_0_0_1"/>
<reference evidence="2" key="1">
    <citation type="submission" date="2015-04" db="UniProtKB">
        <authorList>
            <consortium name="EnsemblPlants"/>
        </authorList>
    </citation>
    <scope>IDENTIFICATION</scope>
</reference>
<dbReference type="EnsemblPlants" id="OPUNC10G01520.1">
    <property type="protein sequence ID" value="OPUNC10G01520.1"/>
    <property type="gene ID" value="OPUNC10G01520"/>
</dbReference>
<organism evidence="2">
    <name type="scientific">Oryza punctata</name>
    <name type="common">Red rice</name>
    <dbReference type="NCBI Taxonomy" id="4537"/>
    <lineage>
        <taxon>Eukaryota</taxon>
        <taxon>Viridiplantae</taxon>
        <taxon>Streptophyta</taxon>
        <taxon>Embryophyta</taxon>
        <taxon>Tracheophyta</taxon>
        <taxon>Spermatophyta</taxon>
        <taxon>Magnoliopsida</taxon>
        <taxon>Liliopsida</taxon>
        <taxon>Poales</taxon>
        <taxon>Poaceae</taxon>
        <taxon>BOP clade</taxon>
        <taxon>Oryzoideae</taxon>
        <taxon>Oryzeae</taxon>
        <taxon>Oryzinae</taxon>
        <taxon>Oryza</taxon>
    </lineage>
</organism>
<dbReference type="Proteomes" id="UP000026962">
    <property type="component" value="Chromosome 10"/>
</dbReference>
<sequence length="161" mass="18225">MLSSGWSRGVLQILEFELHTNILQQIRTPGDLPDFIIFPMTKDQLGYARKMGLIVKIFTIEDIYDMVMEKEDRTQNPSSLMDNEEYKHVVIRSQAIVFAEYPNKPSWDVIPKPIWFFTNDDSCGAAMICSWNSPEHAGAAAPSARATAEQRSAKLTMTPGR</sequence>
<reference evidence="2" key="2">
    <citation type="submission" date="2018-05" db="EMBL/GenBank/DDBJ databases">
        <title>OpunRS2 (Oryza punctata Reference Sequence Version 2).</title>
        <authorList>
            <person name="Zhang J."/>
            <person name="Kudrna D."/>
            <person name="Lee S."/>
            <person name="Talag J."/>
            <person name="Welchert J."/>
            <person name="Wing R.A."/>
        </authorList>
    </citation>
    <scope>NUCLEOTIDE SEQUENCE [LARGE SCALE GENOMIC DNA]</scope>
</reference>
<evidence type="ECO:0000313" key="3">
    <source>
        <dbReference type="Proteomes" id="UP000026962"/>
    </source>
</evidence>
<dbReference type="AlphaFoldDB" id="A0A0E0M5C8"/>
<evidence type="ECO:0000313" key="2">
    <source>
        <dbReference type="EnsemblPlants" id="OPUNC10G01520.1"/>
    </source>
</evidence>
<feature type="region of interest" description="Disordered" evidence="1">
    <location>
        <begin position="140"/>
        <end position="161"/>
    </location>
</feature>